<dbReference type="EMBL" id="MPRL01000016">
    <property type="protein sequence ID" value="OOZ40864.1"/>
    <property type="molecule type" value="Genomic_DNA"/>
</dbReference>
<comment type="caution">
    <text evidence="3">The sequence shown here is derived from an EMBL/GenBank/DDBJ whole genome shotgun (WGS) entry which is preliminary data.</text>
</comment>
<dbReference type="PANTHER" id="PTHR46229:SF2">
    <property type="entry name" value="BOLA-LIKE PROTEIN 1"/>
    <property type="match status" value="1"/>
</dbReference>
<evidence type="ECO:0000256" key="2">
    <source>
        <dbReference type="RuleBase" id="RU003860"/>
    </source>
</evidence>
<gene>
    <name evidence="3" type="ORF">BOW53_05885</name>
</gene>
<dbReference type="OrthoDB" id="9801469at2"/>
<dbReference type="InterPro" id="IPR036065">
    <property type="entry name" value="BolA-like_sf"/>
</dbReference>
<keyword evidence="4" id="KW-1185">Reference proteome</keyword>
<name>A0A1T2L748_9GAMM</name>
<dbReference type="Proteomes" id="UP000191110">
    <property type="component" value="Unassembled WGS sequence"/>
</dbReference>
<accession>A0A1T2L748</accession>
<dbReference type="PANTHER" id="PTHR46229">
    <property type="entry name" value="BOLA TRANSCRIPTION REGULATOR"/>
    <property type="match status" value="1"/>
</dbReference>
<sequence length="79" mass="8749">MTADDVKGMIEKGIPDCNAMVAGEGDHFEAKIVSQAFAGKKMLEQHRMVYATLGDHMHSDIHALTMRTFTPEEWAAAEQ</sequence>
<proteinExistence type="inferred from homology"/>
<dbReference type="InterPro" id="IPR002634">
    <property type="entry name" value="BolA"/>
</dbReference>
<comment type="similarity">
    <text evidence="1 2">Belongs to the BolA/IbaG family.</text>
</comment>
<organism evidence="3 4">
    <name type="scientific">Solemya pervernicosa gill symbiont</name>
    <dbReference type="NCBI Taxonomy" id="642797"/>
    <lineage>
        <taxon>Bacteria</taxon>
        <taxon>Pseudomonadati</taxon>
        <taxon>Pseudomonadota</taxon>
        <taxon>Gammaproteobacteria</taxon>
        <taxon>sulfur-oxidizing symbionts</taxon>
    </lineage>
</organism>
<evidence type="ECO:0000313" key="3">
    <source>
        <dbReference type="EMBL" id="OOZ40864.1"/>
    </source>
</evidence>
<dbReference type="Pfam" id="PF01722">
    <property type="entry name" value="BolA"/>
    <property type="match status" value="1"/>
</dbReference>
<dbReference type="PIRSF" id="PIRSF003113">
    <property type="entry name" value="BolA"/>
    <property type="match status" value="1"/>
</dbReference>
<dbReference type="Gene3D" id="3.30.300.90">
    <property type="entry name" value="BolA-like"/>
    <property type="match status" value="1"/>
</dbReference>
<dbReference type="SUPFAM" id="SSF82657">
    <property type="entry name" value="BolA-like"/>
    <property type="match status" value="1"/>
</dbReference>
<dbReference type="AlphaFoldDB" id="A0A1T2L748"/>
<evidence type="ECO:0000256" key="1">
    <source>
        <dbReference type="ARBA" id="ARBA00005578"/>
    </source>
</evidence>
<dbReference type="InterPro" id="IPR050961">
    <property type="entry name" value="BolA/IbaG_stress_morph_reg"/>
</dbReference>
<evidence type="ECO:0000313" key="4">
    <source>
        <dbReference type="Proteomes" id="UP000191110"/>
    </source>
</evidence>
<protein>
    <submittedName>
        <fullName evidence="3">BolA family transcriptional regulator</fullName>
    </submittedName>
</protein>
<reference evidence="3 4" key="1">
    <citation type="submission" date="2016-11" db="EMBL/GenBank/DDBJ databases">
        <title>Mixed transmission modes and dynamic genome evolution in an obligate animal-bacterial symbiosis.</title>
        <authorList>
            <person name="Russell S.L."/>
            <person name="Corbett-Detig R.B."/>
            <person name="Cavanaugh C.M."/>
        </authorList>
    </citation>
    <scope>NUCLEOTIDE SEQUENCE [LARGE SCALE GENOMIC DNA]</scope>
    <source>
        <strain evidence="3">Sveles-Q1</strain>
    </source>
</reference>